<sequence length="660" mass="74626">MESRLPRPKVTLTKAISTMEVNIKSISNKIAKEENNIPASVSNAKSTATSSFASKSTYPIKENKPPTLVRAKTLSTITRSNNVKTVKRMGTTITHGETKKPCLKPSVTKAVTNKPNSKPLITNSTAGKTNKVIQNNTDKLKRWDLRGRLAQTSDKLSAAQQKSKDIESKYNELKELVNTLEASEATCRTKAEKFEESNNILTNEVQTLTTEISTLQKHQKDLETRLKKEEELCKNITCVLNEYKEKCKTQETQITEQATQLTTLKADLELKKEIIENLTNTKEQLQILTYKMDKECRSLHNNIQELKGNIRVFCRVRPRTPKETEQMKALCNINYIDDCTIEISKSDGSDAMSCSGKQRGIKQEFSFDKVFSHKASQEDIFEELSLLVQSALEGYNVCVFAYGQTGSGKTYTMEGEMSKLTEGMIPRTVRHIFKERKQFELLGWEYQIKASFLEIYNEHIIDLLDSQPKTHDIRMVDSKGQDLYVTNLKIEEIHSPEELYKSLETAQRNRAVAATQSNERSSRSHSVTRIQLIGTHSTKQEISIGNLNLVDLAGSERLKSEEVVRTTETKNINKSLANLGNVILALLKKQEHVPYRNSKLTHLLMPSLGGNSKTLMLLNISPLDECYNETLNSLRFASNVNNCKTGNIKRSRMLLQNTSN</sequence>
<keyword evidence="6" id="KW-0963">Cytoplasm</keyword>
<evidence type="ECO:0000256" key="3">
    <source>
        <dbReference type="ARBA" id="ARBA00022741"/>
    </source>
</evidence>
<evidence type="ECO:0000259" key="9">
    <source>
        <dbReference type="PROSITE" id="PS50067"/>
    </source>
</evidence>
<evidence type="ECO:0000256" key="2">
    <source>
        <dbReference type="ARBA" id="ARBA00022701"/>
    </source>
</evidence>
<evidence type="ECO:0000313" key="11">
    <source>
        <dbReference type="Proteomes" id="UP000000311"/>
    </source>
</evidence>
<dbReference type="GO" id="GO:0008017">
    <property type="term" value="F:microtubule binding"/>
    <property type="evidence" value="ECO:0007669"/>
    <property type="project" value="InterPro"/>
</dbReference>
<dbReference type="InterPro" id="IPR027417">
    <property type="entry name" value="P-loop_NTPase"/>
</dbReference>
<dbReference type="EMBL" id="GL439967">
    <property type="protein sequence ID" value="EFN66508.1"/>
    <property type="molecule type" value="Genomic_DNA"/>
</dbReference>
<dbReference type="GO" id="GO:0007018">
    <property type="term" value="P:microtubule-based movement"/>
    <property type="evidence" value="ECO:0007669"/>
    <property type="project" value="InterPro"/>
</dbReference>
<accession>E2AJ68</accession>
<dbReference type="Pfam" id="PF00225">
    <property type="entry name" value="Kinesin"/>
    <property type="match status" value="1"/>
</dbReference>
<reference evidence="10 11" key="1">
    <citation type="journal article" date="2010" name="Science">
        <title>Genomic comparison of the ants Camponotus floridanus and Harpegnathos saltator.</title>
        <authorList>
            <person name="Bonasio R."/>
            <person name="Zhang G."/>
            <person name="Ye C."/>
            <person name="Mutti N.S."/>
            <person name="Fang X."/>
            <person name="Qin N."/>
            <person name="Donahue G."/>
            <person name="Yang P."/>
            <person name="Li Q."/>
            <person name="Li C."/>
            <person name="Zhang P."/>
            <person name="Huang Z."/>
            <person name="Berger S.L."/>
            <person name="Reinberg D."/>
            <person name="Wang J."/>
            <person name="Liebig J."/>
        </authorList>
    </citation>
    <scope>NUCLEOTIDE SEQUENCE [LARGE SCALE GENOMIC DNA]</scope>
    <source>
        <strain evidence="11">C129</strain>
    </source>
</reference>
<evidence type="ECO:0000256" key="5">
    <source>
        <dbReference type="ARBA" id="ARBA00023175"/>
    </source>
</evidence>
<keyword evidence="3 7" id="KW-0547">Nucleotide-binding</keyword>
<evidence type="ECO:0000313" key="10">
    <source>
        <dbReference type="EMBL" id="EFN66508.1"/>
    </source>
</evidence>
<comment type="subcellular location">
    <subcellularLocation>
        <location evidence="1">Cytoplasm</location>
        <location evidence="1">Cytoskeleton</location>
    </subcellularLocation>
</comment>
<dbReference type="InterPro" id="IPR001752">
    <property type="entry name" value="Kinesin_motor_dom"/>
</dbReference>
<feature type="binding site" evidence="7">
    <location>
        <begin position="403"/>
        <end position="410"/>
    </location>
    <ligand>
        <name>ATP</name>
        <dbReference type="ChEBI" id="CHEBI:30616"/>
    </ligand>
</feature>
<keyword evidence="6" id="KW-0206">Cytoskeleton</keyword>
<keyword evidence="11" id="KW-1185">Reference proteome</keyword>
<dbReference type="SUPFAM" id="SSF52540">
    <property type="entry name" value="P-loop containing nucleoside triphosphate hydrolases"/>
    <property type="match status" value="1"/>
</dbReference>
<dbReference type="GO" id="GO:0003777">
    <property type="term" value="F:microtubule motor activity"/>
    <property type="evidence" value="ECO:0007669"/>
    <property type="project" value="InterPro"/>
</dbReference>
<evidence type="ECO:0000256" key="8">
    <source>
        <dbReference type="SAM" id="Coils"/>
    </source>
</evidence>
<dbReference type="InParanoid" id="E2AJ68"/>
<comment type="similarity">
    <text evidence="7">Belongs to the TRAFAC class myosin-kinesin ATPase superfamily. Kinesin family.</text>
</comment>
<dbReference type="AlphaFoldDB" id="E2AJ68"/>
<dbReference type="GO" id="GO:0005874">
    <property type="term" value="C:microtubule"/>
    <property type="evidence" value="ECO:0007669"/>
    <property type="project" value="UniProtKB-KW"/>
</dbReference>
<keyword evidence="5 7" id="KW-0505">Motor protein</keyword>
<dbReference type="InterPro" id="IPR036961">
    <property type="entry name" value="Kinesin_motor_dom_sf"/>
</dbReference>
<dbReference type="PRINTS" id="PR00380">
    <property type="entry name" value="KINESINHEAVY"/>
</dbReference>
<name>E2AJ68_CAMFO</name>
<keyword evidence="2" id="KW-0493">Microtubule</keyword>
<dbReference type="PROSITE" id="PS50067">
    <property type="entry name" value="KINESIN_MOTOR_2"/>
    <property type="match status" value="1"/>
</dbReference>
<dbReference type="GO" id="GO:0005524">
    <property type="term" value="F:ATP binding"/>
    <property type="evidence" value="ECO:0007669"/>
    <property type="project" value="UniProtKB-UniRule"/>
</dbReference>
<dbReference type="FunCoup" id="E2AJ68">
    <property type="interactions" value="698"/>
</dbReference>
<gene>
    <name evidence="10" type="ORF">EAG_11002</name>
</gene>
<dbReference type="Gene3D" id="3.40.850.10">
    <property type="entry name" value="Kinesin motor domain"/>
    <property type="match status" value="1"/>
</dbReference>
<feature type="coiled-coil region" evidence="8">
    <location>
        <begin position="149"/>
        <end position="288"/>
    </location>
</feature>
<dbReference type="Proteomes" id="UP000000311">
    <property type="component" value="Unassembled WGS sequence"/>
</dbReference>
<keyword evidence="4 7" id="KW-0067">ATP-binding</keyword>
<dbReference type="STRING" id="104421.E2AJ68"/>
<evidence type="ECO:0000256" key="4">
    <source>
        <dbReference type="ARBA" id="ARBA00022840"/>
    </source>
</evidence>
<dbReference type="SMART" id="SM00129">
    <property type="entry name" value="KISc"/>
    <property type="match status" value="1"/>
</dbReference>
<evidence type="ECO:0000256" key="7">
    <source>
        <dbReference type="PROSITE-ProRule" id="PRU00283"/>
    </source>
</evidence>
<dbReference type="InterPro" id="IPR027640">
    <property type="entry name" value="Kinesin-like_fam"/>
</dbReference>
<protein>
    <submittedName>
        <fullName evidence="10">Protein claret segregational</fullName>
    </submittedName>
</protein>
<feature type="domain" description="Kinesin motor" evidence="9">
    <location>
        <begin position="309"/>
        <end position="643"/>
    </location>
</feature>
<evidence type="ECO:0000256" key="1">
    <source>
        <dbReference type="ARBA" id="ARBA00004245"/>
    </source>
</evidence>
<keyword evidence="8" id="KW-0175">Coiled coil</keyword>
<evidence type="ECO:0000256" key="6">
    <source>
        <dbReference type="ARBA" id="ARBA00023212"/>
    </source>
</evidence>
<dbReference type="KEGG" id="cfo:105253001"/>
<dbReference type="OMA" id="INFIDDC"/>
<dbReference type="OrthoDB" id="3176171at2759"/>
<dbReference type="SUPFAM" id="SSF57997">
    <property type="entry name" value="Tropomyosin"/>
    <property type="match status" value="1"/>
</dbReference>
<dbReference type="PANTHER" id="PTHR47972:SF45">
    <property type="entry name" value="PROTEIN CLARET SEGREGATIONAL"/>
    <property type="match status" value="1"/>
</dbReference>
<dbReference type="PANTHER" id="PTHR47972">
    <property type="entry name" value="KINESIN-LIKE PROTEIN KLP-3"/>
    <property type="match status" value="1"/>
</dbReference>
<organism evidence="11">
    <name type="scientific">Camponotus floridanus</name>
    <name type="common">Florida carpenter ant</name>
    <dbReference type="NCBI Taxonomy" id="104421"/>
    <lineage>
        <taxon>Eukaryota</taxon>
        <taxon>Metazoa</taxon>
        <taxon>Ecdysozoa</taxon>
        <taxon>Arthropoda</taxon>
        <taxon>Hexapoda</taxon>
        <taxon>Insecta</taxon>
        <taxon>Pterygota</taxon>
        <taxon>Neoptera</taxon>
        <taxon>Endopterygota</taxon>
        <taxon>Hymenoptera</taxon>
        <taxon>Apocrita</taxon>
        <taxon>Aculeata</taxon>
        <taxon>Formicoidea</taxon>
        <taxon>Formicidae</taxon>
        <taxon>Formicinae</taxon>
        <taxon>Camponotus</taxon>
    </lineage>
</organism>
<proteinExistence type="inferred from homology"/>